<evidence type="ECO:0000256" key="1">
    <source>
        <dbReference type="ARBA" id="ARBA00010062"/>
    </source>
</evidence>
<dbReference type="EMBL" id="WPHG01000003">
    <property type="protein sequence ID" value="MVA98691.1"/>
    <property type="molecule type" value="Genomic_DNA"/>
</dbReference>
<comment type="caution">
    <text evidence="4">The sequence shown here is derived from an EMBL/GenBank/DDBJ whole genome shotgun (WGS) entry which is preliminary data.</text>
</comment>
<dbReference type="Proteomes" id="UP000463224">
    <property type="component" value="Unassembled WGS sequence"/>
</dbReference>
<dbReference type="PANTHER" id="PTHR47628">
    <property type="match status" value="1"/>
</dbReference>
<name>A0A844QLC0_9HYPH</name>
<proteinExistence type="inferred from homology"/>
<organism evidence="4 5">
    <name type="scientific">Nitratireductor arenosus</name>
    <dbReference type="NCBI Taxonomy" id="2682096"/>
    <lineage>
        <taxon>Bacteria</taxon>
        <taxon>Pseudomonadati</taxon>
        <taxon>Pseudomonadota</taxon>
        <taxon>Alphaproteobacteria</taxon>
        <taxon>Hyphomicrobiales</taxon>
        <taxon>Phyllobacteriaceae</taxon>
        <taxon>Nitratireductor</taxon>
    </lineage>
</organism>
<evidence type="ECO:0000259" key="3">
    <source>
        <dbReference type="Pfam" id="PF13458"/>
    </source>
</evidence>
<dbReference type="InterPro" id="IPR028082">
    <property type="entry name" value="Peripla_BP_I"/>
</dbReference>
<keyword evidence="5" id="KW-1185">Reference proteome</keyword>
<dbReference type="SUPFAM" id="SSF53822">
    <property type="entry name" value="Periplasmic binding protein-like I"/>
    <property type="match status" value="1"/>
</dbReference>
<reference evidence="4 5" key="1">
    <citation type="submission" date="2019-12" db="EMBL/GenBank/DDBJ databases">
        <title>Nitratireductor arenosus sp. nov., Isolated from sea sand, Jeju island, South Korea.</title>
        <authorList>
            <person name="Kim W."/>
        </authorList>
    </citation>
    <scope>NUCLEOTIDE SEQUENCE [LARGE SCALE GENOMIC DNA]</scope>
    <source>
        <strain evidence="4 5">CAU 1489</strain>
    </source>
</reference>
<evidence type="ECO:0000313" key="4">
    <source>
        <dbReference type="EMBL" id="MVA98691.1"/>
    </source>
</evidence>
<dbReference type="InterPro" id="IPR028081">
    <property type="entry name" value="Leu-bd"/>
</dbReference>
<dbReference type="Pfam" id="PF13458">
    <property type="entry name" value="Peripla_BP_6"/>
    <property type="match status" value="1"/>
</dbReference>
<dbReference type="AlphaFoldDB" id="A0A844QLC0"/>
<protein>
    <submittedName>
        <fullName evidence="4">ABC transporter substrate-binding protein</fullName>
    </submittedName>
</protein>
<accession>A0A844QLC0</accession>
<comment type="similarity">
    <text evidence="1">Belongs to the leucine-binding protein family.</text>
</comment>
<gene>
    <name evidence="4" type="ORF">GN330_15705</name>
</gene>
<feature type="domain" description="Leucine-binding protein" evidence="3">
    <location>
        <begin position="10"/>
        <end position="350"/>
    </location>
</feature>
<keyword evidence="2" id="KW-0732">Signal</keyword>
<sequence length="375" mass="40134">MKTAALGSDPIRVGVLLDLSGPLEVLGRPKVNCVQLAAETLNAAGGVLGREVELKIYDTQSDNQLYAQYAQQSALRDRVAVVHGGITSAAREIVRPILGRAQTLYFYNMIYEGGLCDRNTFVTGPTPPQLLAKLIPYMIEKFGPKIYTVAADYNFGHDSAASAASIAAQHGGEIVGEEFFPLDANDFSATIGRIQQAKADSVFNIFISPPQEAFYGQWAAAGLSGKIGLAGHAFGDSGEVRRLPADVVEGITVAKNYLDEIDTPANAAFRARYKERFPDEAVIGTLGPTDYQGMMLWAAGVEKAGDTAREKVVEALETGISIDGPSGAVTVDPATHHCILDVYLAEVQDGRFAIQEHWAAQRPVENDDSCNLTAG</sequence>
<evidence type="ECO:0000256" key="2">
    <source>
        <dbReference type="ARBA" id="ARBA00022729"/>
    </source>
</evidence>
<evidence type="ECO:0000313" key="5">
    <source>
        <dbReference type="Proteomes" id="UP000463224"/>
    </source>
</evidence>
<dbReference type="Gene3D" id="3.40.50.2300">
    <property type="match status" value="2"/>
</dbReference>
<dbReference type="PANTHER" id="PTHR47628:SF1">
    <property type="entry name" value="ALIPHATIC AMIDASE EXPRESSION-REGULATING PROTEIN"/>
    <property type="match status" value="1"/>
</dbReference>
<dbReference type="RefSeq" id="WP_156713599.1">
    <property type="nucleotide sequence ID" value="NZ_WPHG01000003.1"/>
</dbReference>